<evidence type="ECO:0000313" key="2">
    <source>
        <dbReference type="EMBL" id="KAF0897500.1"/>
    </source>
</evidence>
<feature type="non-terminal residue" evidence="2">
    <location>
        <position position="1"/>
    </location>
</feature>
<gene>
    <name evidence="2" type="ORF">E2562_037627</name>
</gene>
<dbReference type="PANTHER" id="PTHR33110">
    <property type="entry name" value="F-BOX/KELCH-REPEAT PROTEIN-RELATED"/>
    <property type="match status" value="1"/>
</dbReference>
<sequence length="306" mass="33166">FCVSLDDGVDSRARVRLPADALGAVCRGAIGSWLALAPPPPSRPHTPAHLPRTAAAEVPFLINAYSLDRVPLPVWRRGGAIRKVVLSSAPDSRATTCVVAAVADRARRMVAVCRPTQAPRSAWTYVTAAFDVEDIAFHEGELYMLDATDQLHRVAMREPGAALRVEHYPVKPAYTFKIRDEESYLVELDGALVMAQIYVHYRSAHIIRSTASLFTLRHDERGGGACRRWSPGVRLDGRFLVFGNSCCGAFRAAGAGGNNETVVGERELCFVDVANGMAVDLPIKIAYQLQGRRCMAAGELGDGTGH</sequence>
<dbReference type="EMBL" id="SPHZ02000010">
    <property type="protein sequence ID" value="KAF0897500.1"/>
    <property type="molecule type" value="Genomic_DNA"/>
</dbReference>
<organism evidence="2 3">
    <name type="scientific">Oryza meyeriana var. granulata</name>
    <dbReference type="NCBI Taxonomy" id="110450"/>
    <lineage>
        <taxon>Eukaryota</taxon>
        <taxon>Viridiplantae</taxon>
        <taxon>Streptophyta</taxon>
        <taxon>Embryophyta</taxon>
        <taxon>Tracheophyta</taxon>
        <taxon>Spermatophyta</taxon>
        <taxon>Magnoliopsida</taxon>
        <taxon>Liliopsida</taxon>
        <taxon>Poales</taxon>
        <taxon>Poaceae</taxon>
        <taxon>BOP clade</taxon>
        <taxon>Oryzoideae</taxon>
        <taxon>Oryzeae</taxon>
        <taxon>Oryzinae</taxon>
        <taxon>Oryza</taxon>
        <taxon>Oryza meyeriana</taxon>
    </lineage>
</organism>
<proteinExistence type="predicted"/>
<feature type="domain" description="KIB1-4 beta-propeller" evidence="1">
    <location>
        <begin position="10"/>
        <end position="253"/>
    </location>
</feature>
<reference evidence="2 3" key="1">
    <citation type="submission" date="2019-11" db="EMBL/GenBank/DDBJ databases">
        <title>Whole genome sequence of Oryza granulata.</title>
        <authorList>
            <person name="Li W."/>
        </authorList>
    </citation>
    <scope>NUCLEOTIDE SEQUENCE [LARGE SCALE GENOMIC DNA]</scope>
    <source>
        <strain evidence="3">cv. Menghai</strain>
        <tissue evidence="2">Leaf</tissue>
    </source>
</reference>
<evidence type="ECO:0000259" key="1">
    <source>
        <dbReference type="Pfam" id="PF03478"/>
    </source>
</evidence>
<dbReference type="InterPro" id="IPR005174">
    <property type="entry name" value="KIB1-4_b-propeller"/>
</dbReference>
<dbReference type="Proteomes" id="UP000479710">
    <property type="component" value="Unassembled WGS sequence"/>
</dbReference>
<keyword evidence="3" id="KW-1185">Reference proteome</keyword>
<protein>
    <recommendedName>
        <fullName evidence="1">KIB1-4 beta-propeller domain-containing protein</fullName>
    </recommendedName>
</protein>
<accession>A0A6G1CBJ6</accession>
<dbReference type="PANTHER" id="PTHR33110:SF39">
    <property type="entry name" value="OS04G0514700 PROTEIN"/>
    <property type="match status" value="1"/>
</dbReference>
<dbReference type="AlphaFoldDB" id="A0A6G1CBJ6"/>
<comment type="caution">
    <text evidence="2">The sequence shown here is derived from an EMBL/GenBank/DDBJ whole genome shotgun (WGS) entry which is preliminary data.</text>
</comment>
<name>A0A6G1CBJ6_9ORYZ</name>
<dbReference type="Pfam" id="PF03478">
    <property type="entry name" value="Beta-prop_KIB1-4"/>
    <property type="match status" value="1"/>
</dbReference>
<evidence type="ECO:0000313" key="3">
    <source>
        <dbReference type="Proteomes" id="UP000479710"/>
    </source>
</evidence>